<dbReference type="EMBL" id="CP014671">
    <property type="protein sequence ID" value="ANX04015.1"/>
    <property type="molecule type" value="Genomic_DNA"/>
</dbReference>
<dbReference type="Proteomes" id="UP000092952">
    <property type="component" value="Chromosome"/>
</dbReference>
<keyword evidence="1" id="KW-0378">Hydrolase</keyword>
<gene>
    <name evidence="1" type="ORF">PG2T_07340</name>
</gene>
<dbReference type="STRING" id="1810504.PG2T_07340"/>
<dbReference type="AlphaFoldDB" id="A0A1B1YTC8"/>
<dbReference type="SUPFAM" id="SSF53187">
    <property type="entry name" value="Zn-dependent exopeptidases"/>
    <property type="match status" value="1"/>
</dbReference>
<name>A0A1B1YTC8_9GAMM</name>
<dbReference type="OrthoDB" id="9815326at2"/>
<dbReference type="InterPro" id="IPR011227">
    <property type="entry name" value="UCP029730"/>
</dbReference>
<dbReference type="RefSeq" id="WP_068803830.1">
    <property type="nucleotide sequence ID" value="NZ_CP014671.1"/>
</dbReference>
<reference evidence="2" key="1">
    <citation type="submission" date="2016-03" db="EMBL/GenBank/DDBJ databases">
        <title>Complete genome sequence of Solimmundus cernigliae, representing a novel lineage of polycyclic aromatic hydrocarbon degraders within the Gammaproteobacteria.</title>
        <authorList>
            <person name="Singleton D.R."/>
            <person name="Dickey A.N."/>
            <person name="Scholl E.H."/>
            <person name="Wright F.A."/>
            <person name="Aitken M.D."/>
        </authorList>
    </citation>
    <scope>NUCLEOTIDE SEQUENCE [LARGE SCALE GENOMIC DNA]</scope>
    <source>
        <strain evidence="2">TR3.2</strain>
    </source>
</reference>
<sequence>MRVVTPLLLAPDEPPAWHIEHADGRSDYVLICDHAGNRLPRRLGTLGLDEDALASHIAWDIGAGAVASGLGDALDACVVLQPYSRLVIDCNRPPGSADSIVSRSERTTIPGNVAISRTQVAARESEIFVPYHAHIRELLDARLRRGQPTLLVSLHSFTPVYLGVPRPWHAAVLYNRDPRLARLVARALRDEGGLVVGENEPYAVSDDTDYAIPRYGEARGLPHVELEIRQDLIDDAAGQSAWTERLARLLLQVHSGLCGC</sequence>
<dbReference type="Gene3D" id="3.40.630.40">
    <property type="entry name" value="Zn-dependent exopeptidases"/>
    <property type="match status" value="1"/>
</dbReference>
<keyword evidence="2" id="KW-1185">Reference proteome</keyword>
<evidence type="ECO:0000313" key="1">
    <source>
        <dbReference type="EMBL" id="ANX04015.1"/>
    </source>
</evidence>
<dbReference type="KEGG" id="gbi:PG2T_07340"/>
<accession>A0A1B1YTC8</accession>
<dbReference type="InParanoid" id="A0A1B1YTC8"/>
<dbReference type="Pfam" id="PF05013">
    <property type="entry name" value="FGase"/>
    <property type="match status" value="1"/>
</dbReference>
<dbReference type="GO" id="GO:0016787">
    <property type="term" value="F:hydrolase activity"/>
    <property type="evidence" value="ECO:0007669"/>
    <property type="project" value="UniProtKB-KW"/>
</dbReference>
<protein>
    <submittedName>
        <fullName evidence="1">N-formylglutamate amidohydrolase</fullName>
    </submittedName>
</protein>
<proteinExistence type="predicted"/>
<dbReference type="InterPro" id="IPR007709">
    <property type="entry name" value="N-FG_amidohydro"/>
</dbReference>
<dbReference type="PIRSF" id="PIRSF029730">
    <property type="entry name" value="UCP029730"/>
    <property type="match status" value="1"/>
</dbReference>
<evidence type="ECO:0000313" key="2">
    <source>
        <dbReference type="Proteomes" id="UP000092952"/>
    </source>
</evidence>
<organism evidence="1 2">
    <name type="scientific">Immundisolibacter cernigliae</name>
    <dbReference type="NCBI Taxonomy" id="1810504"/>
    <lineage>
        <taxon>Bacteria</taxon>
        <taxon>Pseudomonadati</taxon>
        <taxon>Pseudomonadota</taxon>
        <taxon>Gammaproteobacteria</taxon>
        <taxon>Immundisolibacterales</taxon>
        <taxon>Immundisolibacteraceae</taxon>
        <taxon>Immundisolibacter</taxon>
    </lineage>
</organism>